<evidence type="ECO:0000256" key="1">
    <source>
        <dbReference type="ARBA" id="ARBA00004651"/>
    </source>
</evidence>
<reference evidence="10" key="3">
    <citation type="submission" date="2024-06" db="EMBL/GenBank/DDBJ databases">
        <authorList>
            <person name="Zeng C."/>
        </authorList>
    </citation>
    <scope>NUCLEOTIDE SEQUENCE [LARGE SCALE GENOMIC DNA]</scope>
    <source>
        <strain evidence="10">ZCY20-5</strain>
    </source>
</reference>
<keyword evidence="10" id="KW-1185">Reference proteome</keyword>
<reference evidence="9 10" key="1">
    <citation type="submission" date="2024-06" db="EMBL/GenBank/DDBJ databases">
        <title>Caproicibacterium argilliputei sp. nov, a novel caproic acid producing anaerobic bacterium isolated from pit mud.</title>
        <authorList>
            <person name="Xia S."/>
        </authorList>
    </citation>
    <scope>NUCLEOTIDE SEQUENCE [LARGE SCALE GENOMIC DNA]</scope>
    <source>
        <strain evidence="9 10">ZCY20-5</strain>
    </source>
</reference>
<reference evidence="10" key="2">
    <citation type="submission" date="2024-06" db="EMBL/GenBank/DDBJ databases">
        <title>Caproicibacterium argilliputei sp. nov, a novel caproic acid producing anaerobic bacterium isolated from pit mud.</title>
        <authorList>
            <person name="Zeng C."/>
        </authorList>
    </citation>
    <scope>NUCLEOTIDE SEQUENCE [LARGE SCALE GENOMIC DNA]</scope>
    <source>
        <strain evidence="10">ZCY20-5</strain>
    </source>
</reference>
<evidence type="ECO:0000256" key="3">
    <source>
        <dbReference type="ARBA" id="ARBA00022692"/>
    </source>
</evidence>
<feature type="transmembrane region" description="Helical" evidence="6">
    <location>
        <begin position="502"/>
        <end position="522"/>
    </location>
</feature>
<keyword evidence="2" id="KW-1003">Cell membrane</keyword>
<feature type="transmembrane region" description="Helical" evidence="6">
    <location>
        <begin position="245"/>
        <end position="269"/>
    </location>
</feature>
<organism evidence="9 10">
    <name type="scientific">Caproicibacterium argilliputei</name>
    <dbReference type="NCBI Taxonomy" id="3030016"/>
    <lineage>
        <taxon>Bacteria</taxon>
        <taxon>Bacillati</taxon>
        <taxon>Bacillota</taxon>
        <taxon>Clostridia</taxon>
        <taxon>Eubacteriales</taxon>
        <taxon>Oscillospiraceae</taxon>
        <taxon>Caproicibacterium</taxon>
    </lineage>
</organism>
<comment type="subcellular location">
    <subcellularLocation>
        <location evidence="1">Cell membrane</location>
        <topology evidence="1">Multi-pass membrane protein</topology>
    </subcellularLocation>
</comment>
<feature type="transmembrane region" description="Helical" evidence="6">
    <location>
        <begin position="27"/>
        <end position="43"/>
    </location>
</feature>
<dbReference type="Pfam" id="PF03772">
    <property type="entry name" value="Competence"/>
    <property type="match status" value="1"/>
</dbReference>
<dbReference type="Pfam" id="PF13567">
    <property type="entry name" value="DUF4131"/>
    <property type="match status" value="1"/>
</dbReference>
<gene>
    <name evidence="9" type="ORF">PXC00_04220</name>
</gene>
<feature type="domain" description="ComEC/Rec2-related protein" evidence="7">
    <location>
        <begin position="222"/>
        <end position="494"/>
    </location>
</feature>
<feature type="transmembrane region" description="Helical" evidence="6">
    <location>
        <begin position="317"/>
        <end position="335"/>
    </location>
</feature>
<keyword evidence="3 6" id="KW-0812">Transmembrane</keyword>
<dbReference type="PANTHER" id="PTHR30619:SF1">
    <property type="entry name" value="RECOMBINATION PROTEIN 2"/>
    <property type="match status" value="1"/>
</dbReference>
<sequence>MKRPLALVGFTYLLTQAVSVFLGGTAGFLLGAACLLLGLLLLLPRCSAAGKSRVLAAAAFTAAAACLLGGLARLPLTQAAQQNVGKTVTLTGVVTEEPDFSTGKAQYTLRVETCGGKTDSTLCGKKIRFTAGEDFSAEQFDRVTGTVRLFAPTAAGFFSKKNRLLAEGVVLEGYLYDFRPFTAEAAQPSLWQEVPYRIRQSLLEQFSLHLPSPEDSLVSGVLVGERQAIPDAVNQAFRSAGISHLLSVSGLHMATVAQMLLLLLALLPLPRRVRHLLACGGVLLFMGITCFVPSVLRSGIMYLVLLCGNCFYRKADGLNLLGLSMLLLCLANPYAAADLSLQLSFAATLGLLLCTGPLERWFRQRVGVRGVRRRLLHLLFGTAATSLSATLFTLPVSLLVFDELSLVSPLANLLVLTPSGWMIYAGFGAAFTGPFPVLHNVSTLLWQVTAALARWLIDSAAWCASLPFASVPTGYRFVQLWLACTLLLLGVGCLLCRRHRRLPLRLTAALSAVLFLLNLLVYETGANALKITVAASGEGVSAVVSYAGRGVVIGFGADSWQTERILRRCGVAKLDTAVVLSLSNRECQQAAAVLTDWHADHVILPGGTVLDGALEQALSHVGSCTVAGTQAQVSLWQRSVLLTFANGAAHLQAEGLSVLFCGEDADLADAPAGLLNAQVLVCGDLPKREEMLQTALTVLCRYPNSLKSYAESRRGLPSVLGGGQDLVLQPQSGAVRIRRND</sequence>
<evidence type="ECO:0000313" key="10">
    <source>
        <dbReference type="Proteomes" id="UP001300604"/>
    </source>
</evidence>
<evidence type="ECO:0000259" key="7">
    <source>
        <dbReference type="Pfam" id="PF03772"/>
    </source>
</evidence>
<name>A0AA97H3D3_9FIRM</name>
<feature type="domain" description="DUF4131" evidence="8">
    <location>
        <begin position="27"/>
        <end position="176"/>
    </location>
</feature>
<dbReference type="Proteomes" id="UP001300604">
    <property type="component" value="Chromosome"/>
</dbReference>
<protein>
    <submittedName>
        <fullName evidence="9">ComEC/Rec2 family competence protein</fullName>
    </submittedName>
</protein>
<dbReference type="PANTHER" id="PTHR30619">
    <property type="entry name" value="DNA INTERNALIZATION/COMPETENCE PROTEIN COMEC/REC2"/>
    <property type="match status" value="1"/>
</dbReference>
<dbReference type="InterPro" id="IPR004477">
    <property type="entry name" value="ComEC_N"/>
</dbReference>
<dbReference type="EMBL" id="CP135996">
    <property type="protein sequence ID" value="WOC33092.1"/>
    <property type="molecule type" value="Genomic_DNA"/>
</dbReference>
<evidence type="ECO:0000259" key="8">
    <source>
        <dbReference type="Pfam" id="PF13567"/>
    </source>
</evidence>
<proteinExistence type="predicted"/>
<evidence type="ECO:0000256" key="5">
    <source>
        <dbReference type="ARBA" id="ARBA00023136"/>
    </source>
</evidence>
<dbReference type="AlphaFoldDB" id="A0AA97H3D3"/>
<evidence type="ECO:0000256" key="4">
    <source>
        <dbReference type="ARBA" id="ARBA00022989"/>
    </source>
</evidence>
<dbReference type="InterPro" id="IPR052159">
    <property type="entry name" value="Competence_DNA_uptake"/>
</dbReference>
<feature type="transmembrane region" description="Helical" evidence="6">
    <location>
        <begin position="477"/>
        <end position="495"/>
    </location>
</feature>
<dbReference type="NCBIfam" id="TIGR00360">
    <property type="entry name" value="ComEC_N-term"/>
    <property type="match status" value="1"/>
</dbReference>
<dbReference type="PROSITE" id="PS51257">
    <property type="entry name" value="PROKAR_LIPOPROTEIN"/>
    <property type="match status" value="1"/>
</dbReference>
<keyword evidence="5 6" id="KW-0472">Membrane</keyword>
<accession>A0AA97H3D3</accession>
<feature type="transmembrane region" description="Helical" evidence="6">
    <location>
        <begin position="378"/>
        <end position="401"/>
    </location>
</feature>
<evidence type="ECO:0000313" key="9">
    <source>
        <dbReference type="EMBL" id="WOC33092.1"/>
    </source>
</evidence>
<keyword evidence="4 6" id="KW-1133">Transmembrane helix</keyword>
<feature type="transmembrane region" description="Helical" evidence="6">
    <location>
        <begin position="341"/>
        <end position="358"/>
    </location>
</feature>
<dbReference type="InterPro" id="IPR025405">
    <property type="entry name" value="DUF4131"/>
</dbReference>
<dbReference type="KEGG" id="carl:PXC00_04220"/>
<dbReference type="RefSeq" id="WP_275844315.1">
    <property type="nucleotide sequence ID" value="NZ_CP135996.1"/>
</dbReference>
<dbReference type="GO" id="GO:0005886">
    <property type="term" value="C:plasma membrane"/>
    <property type="evidence" value="ECO:0007669"/>
    <property type="project" value="UniProtKB-SubCell"/>
</dbReference>
<feature type="transmembrane region" description="Helical" evidence="6">
    <location>
        <begin position="275"/>
        <end position="296"/>
    </location>
</feature>
<evidence type="ECO:0000256" key="2">
    <source>
        <dbReference type="ARBA" id="ARBA00022475"/>
    </source>
</evidence>
<evidence type="ECO:0000256" key="6">
    <source>
        <dbReference type="SAM" id="Phobius"/>
    </source>
</evidence>